<feature type="domain" description="Guanylate cyclase" evidence="1">
    <location>
        <begin position="24"/>
        <end position="153"/>
    </location>
</feature>
<dbReference type="InterPro" id="IPR001054">
    <property type="entry name" value="A/G_cyclase"/>
</dbReference>
<keyword evidence="3" id="KW-1185">Reference proteome</keyword>
<dbReference type="EMBL" id="FNGV01000004">
    <property type="protein sequence ID" value="SDM03727.1"/>
    <property type="molecule type" value="Genomic_DNA"/>
</dbReference>
<evidence type="ECO:0000313" key="2">
    <source>
        <dbReference type="EMBL" id="SDM03727.1"/>
    </source>
</evidence>
<dbReference type="GO" id="GO:0009190">
    <property type="term" value="P:cyclic nucleotide biosynthetic process"/>
    <property type="evidence" value="ECO:0007669"/>
    <property type="project" value="InterPro"/>
</dbReference>
<name>A0A1G9PZR7_9FLAO</name>
<dbReference type="GO" id="GO:0004016">
    <property type="term" value="F:adenylate cyclase activity"/>
    <property type="evidence" value="ECO:0007669"/>
    <property type="project" value="UniProtKB-ARBA"/>
</dbReference>
<dbReference type="SUPFAM" id="SSF55073">
    <property type="entry name" value="Nucleotide cyclase"/>
    <property type="match status" value="1"/>
</dbReference>
<dbReference type="PROSITE" id="PS50125">
    <property type="entry name" value="GUANYLATE_CYCLASE_2"/>
    <property type="match status" value="1"/>
</dbReference>
<dbReference type="InterPro" id="IPR050697">
    <property type="entry name" value="Adenylyl/Guanylyl_Cyclase_3/4"/>
</dbReference>
<dbReference type="PANTHER" id="PTHR43081:SF1">
    <property type="entry name" value="ADENYLATE CYCLASE, TERMINAL-DIFFERENTIATION SPECIFIC"/>
    <property type="match status" value="1"/>
</dbReference>
<organism evidence="2 3">
    <name type="scientific">Kriegella aquimaris</name>
    <dbReference type="NCBI Taxonomy" id="192904"/>
    <lineage>
        <taxon>Bacteria</taxon>
        <taxon>Pseudomonadati</taxon>
        <taxon>Bacteroidota</taxon>
        <taxon>Flavobacteriia</taxon>
        <taxon>Flavobacteriales</taxon>
        <taxon>Flavobacteriaceae</taxon>
        <taxon>Kriegella</taxon>
    </lineage>
</organism>
<dbReference type="InterPro" id="IPR029787">
    <property type="entry name" value="Nucleotide_cyclase"/>
</dbReference>
<gene>
    <name evidence="2" type="ORF">SAMN04488514_104214</name>
</gene>
<evidence type="ECO:0000313" key="3">
    <source>
        <dbReference type="Proteomes" id="UP000199440"/>
    </source>
</evidence>
<dbReference type="PANTHER" id="PTHR43081">
    <property type="entry name" value="ADENYLATE CYCLASE, TERMINAL-DIFFERENTIATION SPECIFIC-RELATED"/>
    <property type="match status" value="1"/>
</dbReference>
<dbReference type="CDD" id="cd07302">
    <property type="entry name" value="CHD"/>
    <property type="match status" value="1"/>
</dbReference>
<proteinExistence type="predicted"/>
<dbReference type="Gene3D" id="3.30.70.1230">
    <property type="entry name" value="Nucleotide cyclase"/>
    <property type="match status" value="1"/>
</dbReference>
<reference evidence="2 3" key="1">
    <citation type="submission" date="2016-10" db="EMBL/GenBank/DDBJ databases">
        <authorList>
            <person name="de Groot N.N."/>
        </authorList>
    </citation>
    <scope>NUCLEOTIDE SEQUENCE [LARGE SCALE GENOMIC DNA]</scope>
    <source>
        <strain evidence="2 3">DSM 19886</strain>
    </source>
</reference>
<evidence type="ECO:0000259" key="1">
    <source>
        <dbReference type="PROSITE" id="PS50125"/>
    </source>
</evidence>
<dbReference type="GO" id="GO:0035556">
    <property type="term" value="P:intracellular signal transduction"/>
    <property type="evidence" value="ECO:0007669"/>
    <property type="project" value="InterPro"/>
</dbReference>
<accession>A0A1G9PZR7</accession>
<protein>
    <submittedName>
        <fullName evidence="2">Adenylate cyclase, class 3</fullName>
    </submittedName>
</protein>
<dbReference type="Proteomes" id="UP000199440">
    <property type="component" value="Unassembled WGS sequence"/>
</dbReference>
<dbReference type="AlphaFoldDB" id="A0A1G9PZR7"/>
<sequence length="204" mass="23290">MLGLSVLYSFFTGRYHIPIEEERVFMFLDMKSSTTIAENLGHVKYFEMLKDYYADFSNSIIDYEGIIYQYVEDEIIVSWKLINGIENYNCFKCFFALKQALLNQTEKYSSRYGIVPVFKAGFHTGKVTTGEIGVIKKDIIFTGDVHNTTARIQGLCNTYNVDVLISGQLICKMTSGADIQIKSLGKNELRGKKEMIELFTILSN</sequence>
<dbReference type="Pfam" id="PF00211">
    <property type="entry name" value="Guanylate_cyc"/>
    <property type="match status" value="1"/>
</dbReference>
<dbReference type="STRING" id="192904.SAMN04488514_104214"/>